<evidence type="ECO:0000313" key="7">
    <source>
        <dbReference type="EMBL" id="MBA0611883.1"/>
    </source>
</evidence>
<keyword evidence="8" id="KW-1185">Reference proteome</keyword>
<feature type="transmembrane region" description="Helical" evidence="6">
    <location>
        <begin position="7"/>
        <end position="31"/>
    </location>
</feature>
<keyword evidence="3 6" id="KW-0812">Transmembrane</keyword>
<feature type="transmembrane region" description="Helical" evidence="6">
    <location>
        <begin position="43"/>
        <end position="61"/>
    </location>
</feature>
<comment type="caution">
    <text evidence="7">The sequence shown here is derived from an EMBL/GenBank/DDBJ whole genome shotgun (WGS) entry which is preliminary data.</text>
</comment>
<keyword evidence="4 6" id="KW-1133">Transmembrane helix</keyword>
<gene>
    <name evidence="7" type="ORF">Godav_012534</name>
</gene>
<name>A0A7J8RE58_GOSDV</name>
<organism evidence="7 8">
    <name type="scientific">Gossypium davidsonii</name>
    <name type="common">Davidson's cotton</name>
    <name type="synonym">Gossypium klotzschianum subsp. davidsonii</name>
    <dbReference type="NCBI Taxonomy" id="34287"/>
    <lineage>
        <taxon>Eukaryota</taxon>
        <taxon>Viridiplantae</taxon>
        <taxon>Streptophyta</taxon>
        <taxon>Embryophyta</taxon>
        <taxon>Tracheophyta</taxon>
        <taxon>Spermatophyta</taxon>
        <taxon>Magnoliopsida</taxon>
        <taxon>eudicotyledons</taxon>
        <taxon>Gunneridae</taxon>
        <taxon>Pentapetalae</taxon>
        <taxon>rosids</taxon>
        <taxon>malvids</taxon>
        <taxon>Malvales</taxon>
        <taxon>Malvaceae</taxon>
        <taxon>Malvoideae</taxon>
        <taxon>Gossypium</taxon>
    </lineage>
</organism>
<dbReference type="PANTHER" id="PTHR12385">
    <property type="entry name" value="CHOLINE TRANSPORTER-LIKE (SLC FAMILY 44)"/>
    <property type="match status" value="1"/>
</dbReference>
<comment type="subcellular location">
    <subcellularLocation>
        <location evidence="6">Cell membrane</location>
        <topology evidence="6">Multi-pass membrane protein</topology>
    </subcellularLocation>
    <subcellularLocation>
        <location evidence="1">Membrane</location>
        <topology evidence="1">Multi-pass membrane protein</topology>
    </subcellularLocation>
</comment>
<comment type="caution">
    <text evidence="6">Lacks conserved residue(s) required for the propagation of feature annotation.</text>
</comment>
<dbReference type="EMBL" id="JABFAC010000004">
    <property type="protein sequence ID" value="MBA0611883.1"/>
    <property type="molecule type" value="Genomic_DNA"/>
</dbReference>
<feature type="transmembrane region" description="Helical" evidence="6">
    <location>
        <begin position="113"/>
        <end position="132"/>
    </location>
</feature>
<evidence type="ECO:0000313" key="8">
    <source>
        <dbReference type="Proteomes" id="UP000593561"/>
    </source>
</evidence>
<dbReference type="GO" id="GO:0022857">
    <property type="term" value="F:transmembrane transporter activity"/>
    <property type="evidence" value="ECO:0007669"/>
    <property type="project" value="UniProtKB-UniRule"/>
</dbReference>
<dbReference type="PANTHER" id="PTHR12385:SF84">
    <property type="entry name" value="CHOLINE TRANSPORTER-LIKE PROTEIN"/>
    <property type="match status" value="1"/>
</dbReference>
<keyword evidence="5 6" id="KW-0472">Membrane</keyword>
<reference evidence="7 8" key="1">
    <citation type="journal article" date="2019" name="Genome Biol. Evol.">
        <title>Insights into the evolution of the New World diploid cottons (Gossypium, subgenus Houzingenia) based on genome sequencing.</title>
        <authorList>
            <person name="Grover C.E."/>
            <person name="Arick M.A. 2nd"/>
            <person name="Thrash A."/>
            <person name="Conover J.L."/>
            <person name="Sanders W.S."/>
            <person name="Peterson D.G."/>
            <person name="Frelichowski J.E."/>
            <person name="Scheffler J.A."/>
            <person name="Scheffler B.E."/>
            <person name="Wendel J.F."/>
        </authorList>
    </citation>
    <scope>NUCLEOTIDE SEQUENCE [LARGE SCALE GENOMIC DNA]</scope>
    <source>
        <strain evidence="7">27</strain>
        <tissue evidence="7">Leaf</tissue>
    </source>
</reference>
<feature type="transmembrane region" description="Helical" evidence="6">
    <location>
        <begin position="319"/>
        <end position="339"/>
    </location>
</feature>
<sequence length="379" mass="42042">MRKLFQIIFYIQLILISILVIVLTIRGFVYAARSTNHFRPEKWYPPLLGSAASAGIVSYLWEWISFHDPSKAIKTALWCDPIPLYLLVNPRFDYATKILTVYTSFPPDKTATFVILSIITCLVYSSFLVTGIGGATATGTGLDILFIIVILLTYTWTMQVIKNMLYVTISRVRYMNFACGADMNTWIAFRDTVQHLVGRVCIGSAVVPVIGTIRGSARVMKSVVGGTDEFLFSCADCYSRVASTLITYGNRWGFVHVGVYNKGFMQASADTWGAFKTAELIPLIDSDLTGAFCFFSGVAVGSICTLVGGTWALAIHKSYATEVSIYAFFIGYFICRVALASQQACVSAYYVAYAENPQSLQFDATIPVRIQELLQRYNV</sequence>
<dbReference type="Pfam" id="PF04515">
    <property type="entry name" value="Choline_transpo"/>
    <property type="match status" value="1"/>
</dbReference>
<evidence type="ECO:0000256" key="5">
    <source>
        <dbReference type="ARBA" id="ARBA00023136"/>
    </source>
</evidence>
<evidence type="ECO:0000256" key="3">
    <source>
        <dbReference type="ARBA" id="ARBA00022692"/>
    </source>
</evidence>
<dbReference type="GO" id="GO:0005886">
    <property type="term" value="C:plasma membrane"/>
    <property type="evidence" value="ECO:0007669"/>
    <property type="project" value="UniProtKB-SubCell"/>
</dbReference>
<evidence type="ECO:0000256" key="1">
    <source>
        <dbReference type="ARBA" id="ARBA00004141"/>
    </source>
</evidence>
<feature type="transmembrane region" description="Helical" evidence="6">
    <location>
        <begin position="291"/>
        <end position="313"/>
    </location>
</feature>
<feature type="transmembrane region" description="Helical" evidence="6">
    <location>
        <begin position="144"/>
        <end position="165"/>
    </location>
</feature>
<evidence type="ECO:0000256" key="6">
    <source>
        <dbReference type="RuleBase" id="RU368066"/>
    </source>
</evidence>
<dbReference type="AlphaFoldDB" id="A0A7J8RE58"/>
<evidence type="ECO:0000256" key="2">
    <source>
        <dbReference type="ARBA" id="ARBA00007168"/>
    </source>
</evidence>
<accession>A0A7J8RE58</accession>
<dbReference type="InterPro" id="IPR007603">
    <property type="entry name" value="Choline_transptr-like"/>
</dbReference>
<proteinExistence type="inferred from homology"/>
<dbReference type="Proteomes" id="UP000593561">
    <property type="component" value="Unassembled WGS sequence"/>
</dbReference>
<comment type="function">
    <text evidence="6">Choline transporter.</text>
</comment>
<evidence type="ECO:0000256" key="4">
    <source>
        <dbReference type="ARBA" id="ARBA00022989"/>
    </source>
</evidence>
<protein>
    <recommendedName>
        <fullName evidence="6">Choline transporter-like protein</fullName>
    </recommendedName>
</protein>
<comment type="similarity">
    <text evidence="2 6">Belongs to the CTL (choline transporter-like) family.</text>
</comment>